<evidence type="ECO:0008006" key="4">
    <source>
        <dbReference type="Google" id="ProtNLM"/>
    </source>
</evidence>
<feature type="chain" id="PRO_5010245933" description="SH3 domain-containing protein" evidence="1">
    <location>
        <begin position="31"/>
        <end position="117"/>
    </location>
</feature>
<evidence type="ECO:0000313" key="3">
    <source>
        <dbReference type="Proteomes" id="UP000181942"/>
    </source>
</evidence>
<accession>A0A1I2CT37</accession>
<dbReference type="OrthoDB" id="4254486at2"/>
<evidence type="ECO:0000313" key="2">
    <source>
        <dbReference type="EMBL" id="SFE71479.1"/>
    </source>
</evidence>
<gene>
    <name evidence="2" type="ORF">SAMN02787118_102363</name>
</gene>
<dbReference type="RefSeq" id="WP_075026377.1">
    <property type="nucleotide sequence ID" value="NZ_FONR01000002.1"/>
</dbReference>
<organism evidence="2 3">
    <name type="scientific">Streptomyces mirabilis</name>
    <dbReference type="NCBI Taxonomy" id="68239"/>
    <lineage>
        <taxon>Bacteria</taxon>
        <taxon>Bacillati</taxon>
        <taxon>Actinomycetota</taxon>
        <taxon>Actinomycetes</taxon>
        <taxon>Kitasatosporales</taxon>
        <taxon>Streptomycetaceae</taxon>
        <taxon>Streptomyces</taxon>
    </lineage>
</organism>
<dbReference type="Proteomes" id="UP000181942">
    <property type="component" value="Unassembled WGS sequence"/>
</dbReference>
<keyword evidence="1" id="KW-0732">Signal</keyword>
<proteinExistence type="predicted"/>
<feature type="signal peptide" evidence="1">
    <location>
        <begin position="1"/>
        <end position="30"/>
    </location>
</feature>
<dbReference type="EMBL" id="FONR01000002">
    <property type="protein sequence ID" value="SFE71479.1"/>
    <property type="molecule type" value="Genomic_DNA"/>
</dbReference>
<reference evidence="2 3" key="1">
    <citation type="submission" date="2016-10" db="EMBL/GenBank/DDBJ databases">
        <authorList>
            <person name="de Groot N.N."/>
        </authorList>
    </citation>
    <scope>NUCLEOTIDE SEQUENCE [LARGE SCALE GENOMIC DNA]</scope>
    <source>
        <strain evidence="2 3">OK461</strain>
    </source>
</reference>
<name>A0A1I2CT37_9ACTN</name>
<dbReference type="AlphaFoldDB" id="A0A1I2CT37"/>
<protein>
    <recommendedName>
        <fullName evidence="4">SH3 domain-containing protein</fullName>
    </recommendedName>
</protein>
<evidence type="ECO:0000256" key="1">
    <source>
        <dbReference type="SAM" id="SignalP"/>
    </source>
</evidence>
<sequence>MATPQSVLTKTAVLGAALALAGLTATSAEAQEATAAAAPAFVNLTTAESSPIYAQPTSSSTRYRTEPRGTTLRIQCSTTKTPSGERWFRIYDSKPTSWVWSGHFPSLVHPPKECFPG</sequence>